<evidence type="ECO:0000313" key="1">
    <source>
        <dbReference type="EMBL" id="KAJ7549906.1"/>
    </source>
</evidence>
<dbReference type="EMBL" id="CM055098">
    <property type="protein sequence ID" value="KAJ7549906.1"/>
    <property type="molecule type" value="Genomic_DNA"/>
</dbReference>
<organism evidence="1 2">
    <name type="scientific">Diphasiastrum complanatum</name>
    <name type="common">Issler's clubmoss</name>
    <name type="synonym">Lycopodium complanatum</name>
    <dbReference type="NCBI Taxonomy" id="34168"/>
    <lineage>
        <taxon>Eukaryota</taxon>
        <taxon>Viridiplantae</taxon>
        <taxon>Streptophyta</taxon>
        <taxon>Embryophyta</taxon>
        <taxon>Tracheophyta</taxon>
        <taxon>Lycopodiopsida</taxon>
        <taxon>Lycopodiales</taxon>
        <taxon>Lycopodiaceae</taxon>
        <taxon>Lycopodioideae</taxon>
        <taxon>Diphasiastrum</taxon>
    </lineage>
</organism>
<proteinExistence type="predicted"/>
<gene>
    <name evidence="1" type="ORF">O6H91_07G074300</name>
</gene>
<protein>
    <submittedName>
        <fullName evidence="1">Uncharacterized protein</fullName>
    </submittedName>
</protein>
<dbReference type="Proteomes" id="UP001162992">
    <property type="component" value="Chromosome 7"/>
</dbReference>
<sequence>MRGRTIVSGWGASLLRRVAGRCRSAKRSEDLSSSLVCAGLFAFKSVHSGSQCLMTCSEADDPSKAERGKAAAPDLCVKFSAESDPGARIKRNDKYVRSRSNRLVVSLLKQIQSANDSSQIEQILDAGASQLLGPTSWYWLPLLDELARGTKPLLALEVFNWKKKQVHEEASAKEYSKLISLAGRINVPRLAQELFDEMPARGVRRTSLIYNALIDAYGKNQCTDQALALFSEMKGSEDCQPNLVTYNTLISMFSRKQSVEQMESMHQECINAGFSPDKVTFNALIWGYMRSLNHVKMEDAYRKQIENGCQPDIITFNALMIGFSCAESVAKMEEVLDDLQKFGLQVNAMIGELMMEAYSRHEMFDKMEATLKLMIDKSVRYGSRVHSIMIESYARAGKLDCVETSIQRMFNNKNQFRSSKTLEVVITACTDQGAFDRLESILEGVKSSGWILAPSTNRILISKYAEGNMFDKLEETLRDMETPGSKQSPEILELLSDAYERAGKTAELLAIKERIQNYGSQEELASKQKLENAQGASETA</sequence>
<keyword evidence="2" id="KW-1185">Reference proteome</keyword>
<comment type="caution">
    <text evidence="1">The sequence shown here is derived from an EMBL/GenBank/DDBJ whole genome shotgun (WGS) entry which is preliminary data.</text>
</comment>
<name>A0ACC2D6P2_DIPCM</name>
<reference evidence="2" key="1">
    <citation type="journal article" date="2024" name="Proc. Natl. Acad. Sci. U.S.A.">
        <title>Extraordinary preservation of gene collinearity over three hundred million years revealed in homosporous lycophytes.</title>
        <authorList>
            <person name="Li C."/>
            <person name="Wickell D."/>
            <person name="Kuo L.Y."/>
            <person name="Chen X."/>
            <person name="Nie B."/>
            <person name="Liao X."/>
            <person name="Peng D."/>
            <person name="Ji J."/>
            <person name="Jenkins J."/>
            <person name="Williams M."/>
            <person name="Shu S."/>
            <person name="Plott C."/>
            <person name="Barry K."/>
            <person name="Rajasekar S."/>
            <person name="Grimwood J."/>
            <person name="Han X."/>
            <person name="Sun S."/>
            <person name="Hou Z."/>
            <person name="He W."/>
            <person name="Dai G."/>
            <person name="Sun C."/>
            <person name="Schmutz J."/>
            <person name="Leebens-Mack J.H."/>
            <person name="Li F.W."/>
            <person name="Wang L."/>
        </authorList>
    </citation>
    <scope>NUCLEOTIDE SEQUENCE [LARGE SCALE GENOMIC DNA]</scope>
    <source>
        <strain evidence="2">cv. PW_Plant_1</strain>
    </source>
</reference>
<evidence type="ECO:0000313" key="2">
    <source>
        <dbReference type="Proteomes" id="UP001162992"/>
    </source>
</evidence>
<accession>A0ACC2D6P2</accession>